<evidence type="ECO:0000313" key="2">
    <source>
        <dbReference type="EMBL" id="JAP13444.1"/>
    </source>
</evidence>
<reference evidence="2" key="1">
    <citation type="submission" date="2015-12" db="EMBL/GenBank/DDBJ databases">
        <title>Gene expression during late stages of embryo sac development: a critical building block for successful pollen-pistil interactions.</title>
        <authorList>
            <person name="Liu Y."/>
            <person name="Joly V."/>
            <person name="Sabar M."/>
            <person name="Matton D.P."/>
        </authorList>
    </citation>
    <scope>NUCLEOTIDE SEQUENCE</scope>
</reference>
<feature type="compositionally biased region" description="Basic and acidic residues" evidence="1">
    <location>
        <begin position="53"/>
        <end position="63"/>
    </location>
</feature>
<feature type="region of interest" description="Disordered" evidence="1">
    <location>
        <begin position="1"/>
        <end position="22"/>
    </location>
</feature>
<dbReference type="EMBL" id="GEDG01028028">
    <property type="protein sequence ID" value="JAP13444.1"/>
    <property type="molecule type" value="Transcribed_RNA"/>
</dbReference>
<dbReference type="AlphaFoldDB" id="A0A0V0GZA5"/>
<accession>A0A0V0GZA5</accession>
<feature type="compositionally biased region" description="Polar residues" evidence="1">
    <location>
        <begin position="39"/>
        <end position="49"/>
    </location>
</feature>
<feature type="region of interest" description="Disordered" evidence="1">
    <location>
        <begin position="35"/>
        <end position="63"/>
    </location>
</feature>
<organism evidence="2">
    <name type="scientific">Solanum chacoense</name>
    <name type="common">Chaco potato</name>
    <dbReference type="NCBI Taxonomy" id="4108"/>
    <lineage>
        <taxon>Eukaryota</taxon>
        <taxon>Viridiplantae</taxon>
        <taxon>Streptophyta</taxon>
        <taxon>Embryophyta</taxon>
        <taxon>Tracheophyta</taxon>
        <taxon>Spermatophyta</taxon>
        <taxon>Magnoliopsida</taxon>
        <taxon>eudicotyledons</taxon>
        <taxon>Gunneridae</taxon>
        <taxon>Pentapetalae</taxon>
        <taxon>asterids</taxon>
        <taxon>lamiids</taxon>
        <taxon>Solanales</taxon>
        <taxon>Solanaceae</taxon>
        <taxon>Solanoideae</taxon>
        <taxon>Solaneae</taxon>
        <taxon>Solanum</taxon>
    </lineage>
</organism>
<evidence type="ECO:0000256" key="1">
    <source>
        <dbReference type="SAM" id="MobiDB-lite"/>
    </source>
</evidence>
<name>A0A0V0GZA5_SOLCH</name>
<protein>
    <submittedName>
        <fullName evidence="2">Putative ovule protein</fullName>
    </submittedName>
</protein>
<proteinExistence type="predicted"/>
<sequence length="63" mass="7097">MFTDGSLQRIRTRGSSDVDGADDQMLELWETIEEGSPSKIMQEQANHPPTESEVEKEFGVDKL</sequence>